<name>A0ABV6KH64_9BACI</name>
<dbReference type="Gene3D" id="3.40.190.10">
    <property type="entry name" value="Periplasmic binding protein-like II"/>
    <property type="match status" value="2"/>
</dbReference>
<dbReference type="SUPFAM" id="SSF53850">
    <property type="entry name" value="Periplasmic binding protein-like II"/>
    <property type="match status" value="1"/>
</dbReference>
<dbReference type="Pfam" id="PF09084">
    <property type="entry name" value="NMT1"/>
    <property type="match status" value="1"/>
</dbReference>
<dbReference type="EMBL" id="JBHLUX010000084">
    <property type="protein sequence ID" value="MFC0472657.1"/>
    <property type="molecule type" value="Genomic_DNA"/>
</dbReference>
<comment type="caution">
    <text evidence="2">The sequence shown here is derived from an EMBL/GenBank/DDBJ whole genome shotgun (WGS) entry which is preliminary data.</text>
</comment>
<dbReference type="RefSeq" id="WP_390184029.1">
    <property type="nucleotide sequence ID" value="NZ_JAXBLX010000041.1"/>
</dbReference>
<sequence>MFAQAAGAPIVYIANGPPSPKGEAILVQENSPIQSVKELKGKKVVLNRGSNVHYLLVKAIEDAGLILDDIDGSFLPPADARIAFDRGDVDAWIIWDPFFASAEVELGARVLQDGDELVANREFLLAEKTFAEEQDEIISIILEELDIVDQWVANHITEAAEFLSPEVNIEASILERVLDRRGFGVERVTEDVLADQQSIGDTFYNLELITNKLDIYDAAVDSK</sequence>
<dbReference type="Proteomes" id="UP001589838">
    <property type="component" value="Unassembled WGS sequence"/>
</dbReference>
<protein>
    <submittedName>
        <fullName evidence="2">ABC transporter substrate-binding protein</fullName>
    </submittedName>
</protein>
<evidence type="ECO:0000259" key="1">
    <source>
        <dbReference type="Pfam" id="PF09084"/>
    </source>
</evidence>
<reference evidence="2 3" key="1">
    <citation type="submission" date="2024-09" db="EMBL/GenBank/DDBJ databases">
        <authorList>
            <person name="Sun Q."/>
            <person name="Mori K."/>
        </authorList>
    </citation>
    <scope>NUCLEOTIDE SEQUENCE [LARGE SCALE GENOMIC DNA]</scope>
    <source>
        <strain evidence="2 3">NCAIM B.02610</strain>
    </source>
</reference>
<dbReference type="PANTHER" id="PTHR30024:SF42">
    <property type="entry name" value="ALIPHATIC SULFONATES-BINDING PROTEIN-RELATED"/>
    <property type="match status" value="1"/>
</dbReference>
<evidence type="ECO:0000313" key="3">
    <source>
        <dbReference type="Proteomes" id="UP001589838"/>
    </source>
</evidence>
<proteinExistence type="predicted"/>
<organism evidence="2 3">
    <name type="scientific">Halalkalibacter kiskunsagensis</name>
    <dbReference type="NCBI Taxonomy" id="1548599"/>
    <lineage>
        <taxon>Bacteria</taxon>
        <taxon>Bacillati</taxon>
        <taxon>Bacillota</taxon>
        <taxon>Bacilli</taxon>
        <taxon>Bacillales</taxon>
        <taxon>Bacillaceae</taxon>
        <taxon>Halalkalibacter</taxon>
    </lineage>
</organism>
<gene>
    <name evidence="2" type="ORF">ACFFHM_19765</name>
</gene>
<dbReference type="PANTHER" id="PTHR30024">
    <property type="entry name" value="ALIPHATIC SULFONATES-BINDING PROTEIN-RELATED"/>
    <property type="match status" value="1"/>
</dbReference>
<evidence type="ECO:0000313" key="2">
    <source>
        <dbReference type="EMBL" id="MFC0472657.1"/>
    </source>
</evidence>
<keyword evidence="3" id="KW-1185">Reference proteome</keyword>
<dbReference type="InterPro" id="IPR015168">
    <property type="entry name" value="SsuA/THI5"/>
</dbReference>
<accession>A0ABV6KH64</accession>
<feature type="domain" description="SsuA/THI5-like" evidence="1">
    <location>
        <begin position="2"/>
        <end position="97"/>
    </location>
</feature>